<dbReference type="Gene3D" id="3.40.50.300">
    <property type="entry name" value="P-loop containing nucleotide triphosphate hydrolases"/>
    <property type="match status" value="1"/>
</dbReference>
<keyword evidence="3" id="KW-1185">Reference proteome</keyword>
<reference evidence="2 3" key="1">
    <citation type="submission" date="2010-12" db="EMBL/GenBank/DDBJ databases">
        <title>Whole genome sequence of Anaerolinea thermophila UNI-1.</title>
        <authorList>
            <person name="Narita-Yamada S."/>
            <person name="Kishi E."/>
            <person name="Watanabe Y."/>
            <person name="Takasaki K."/>
            <person name="Ankai A."/>
            <person name="Oguchi A."/>
            <person name="Fukui S."/>
            <person name="Takahashi M."/>
            <person name="Yashiro I."/>
            <person name="Hosoyama A."/>
            <person name="Sekiguchi Y."/>
            <person name="Hanada S."/>
            <person name="Fujita N."/>
        </authorList>
    </citation>
    <scope>NUCLEOTIDE SEQUENCE [LARGE SCALE GENOMIC DNA]</scope>
    <source>
        <strain evidence="3">DSM 14523 / JCM 11388 / NBRC 100420 / UNI-1</strain>
    </source>
</reference>
<dbReference type="GO" id="GO:0005524">
    <property type="term" value="F:ATP binding"/>
    <property type="evidence" value="ECO:0007669"/>
    <property type="project" value="InterPro"/>
</dbReference>
<dbReference type="Proteomes" id="UP000008922">
    <property type="component" value="Chromosome"/>
</dbReference>
<dbReference type="STRING" id="926569.ANT_00230"/>
<dbReference type="SUPFAM" id="SSF52540">
    <property type="entry name" value="P-loop containing nucleoside triphosphate hydrolases"/>
    <property type="match status" value="1"/>
</dbReference>
<dbReference type="RefSeq" id="WP_013558455.1">
    <property type="nucleotide sequence ID" value="NC_014960.1"/>
</dbReference>
<evidence type="ECO:0000313" key="3">
    <source>
        <dbReference type="Proteomes" id="UP000008922"/>
    </source>
</evidence>
<dbReference type="KEGG" id="atm:ANT_00230"/>
<dbReference type="EMBL" id="AP012029">
    <property type="protein sequence ID" value="BAJ62057.1"/>
    <property type="molecule type" value="Genomic_DNA"/>
</dbReference>
<dbReference type="PANTHER" id="PTHR40396">
    <property type="entry name" value="ATPASE-LIKE PROTEIN"/>
    <property type="match status" value="1"/>
</dbReference>
<organism evidence="2 3">
    <name type="scientific">Anaerolinea thermophila (strain DSM 14523 / JCM 11388 / NBRC 100420 / UNI-1)</name>
    <dbReference type="NCBI Taxonomy" id="926569"/>
    <lineage>
        <taxon>Bacteria</taxon>
        <taxon>Bacillati</taxon>
        <taxon>Chloroflexota</taxon>
        <taxon>Anaerolineae</taxon>
        <taxon>Anaerolineales</taxon>
        <taxon>Anaerolineaceae</taxon>
        <taxon>Anaerolinea</taxon>
    </lineage>
</organism>
<feature type="domain" description="ATPase AAA-type core" evidence="1">
    <location>
        <begin position="50"/>
        <end position="369"/>
    </location>
</feature>
<dbReference type="Pfam" id="PF13304">
    <property type="entry name" value="AAA_21"/>
    <property type="match status" value="1"/>
</dbReference>
<dbReference type="AlphaFoldDB" id="E8MYB2"/>
<dbReference type="HOGENOM" id="CLU_046693_2_0_0"/>
<gene>
    <name evidence="2" type="ordered locus">ANT_00230</name>
</gene>
<evidence type="ECO:0000313" key="2">
    <source>
        <dbReference type="EMBL" id="BAJ62057.1"/>
    </source>
</evidence>
<evidence type="ECO:0000259" key="1">
    <source>
        <dbReference type="Pfam" id="PF13304"/>
    </source>
</evidence>
<dbReference type="eggNOG" id="COG1106">
    <property type="taxonomic scope" value="Bacteria"/>
</dbReference>
<sequence length="443" mass="50974">MLIEFSVANFRSFYQTVTLSLLATPLKEKESRLNTDNLFEVNRLKLLRSAAIYGANASGKSNLVRAIGFMRRFVLDSATEFQSGEKIPVERFRLNREARQKPAVFQIIFALNNKRYRYGFEVDEERVHSEWLYQTVQRESLLFIREGNDYEVSTPFRREAPAKLREMTRSNALFLSVMAQFNSPLAVSLLEWFRKRLQVVSGLKDEFYAPYTMKQLQEHEPFRQFAREMIRLADTGITALSVKSESLDSTKIPAELRKFLQEIAEKTGKPAEEISLRSVETTHPVYAGENFVGNETFDIDDESDGTQKFLYLLGPLFDVLKEGKVLVIDELDARLHPMLSREIVRLFNSPETNPQNAQLIFATHDVGLLGECLLRRDQVWFTQKDRFGASELYSLAEMKERIDASYLKNYLSGRYGGIPLLGGLRPYVEDILKHGTNTEAERS</sequence>
<name>E8MYB2_ANATU</name>
<dbReference type="InterPro" id="IPR027417">
    <property type="entry name" value="P-loop_NTPase"/>
</dbReference>
<dbReference type="PANTHER" id="PTHR40396:SF1">
    <property type="entry name" value="ATPASE AAA-TYPE CORE DOMAIN-CONTAINING PROTEIN"/>
    <property type="match status" value="1"/>
</dbReference>
<protein>
    <recommendedName>
        <fullName evidence="1">ATPase AAA-type core domain-containing protein</fullName>
    </recommendedName>
</protein>
<accession>E8MYB2</accession>
<dbReference type="InterPro" id="IPR003959">
    <property type="entry name" value="ATPase_AAA_core"/>
</dbReference>
<dbReference type="InParanoid" id="E8MYB2"/>
<proteinExistence type="predicted"/>
<dbReference type="GO" id="GO:0016887">
    <property type="term" value="F:ATP hydrolysis activity"/>
    <property type="evidence" value="ECO:0007669"/>
    <property type="project" value="InterPro"/>
</dbReference>